<evidence type="ECO:0000313" key="5">
    <source>
        <dbReference type="Proteomes" id="UP000008141"/>
    </source>
</evidence>
<dbReference type="Proteomes" id="UP000008141">
    <property type="component" value="Unassembled WGS sequence"/>
</dbReference>
<dbReference type="GO" id="GO:0016020">
    <property type="term" value="C:membrane"/>
    <property type="evidence" value="ECO:0007669"/>
    <property type="project" value="InterPro"/>
</dbReference>
<comment type="similarity">
    <text evidence="1 2">Belongs to the multi antimicrobial extrusion (MATE) (TC 2.A.66.1) family.</text>
</comment>
<dbReference type="InterPro" id="IPR002528">
    <property type="entry name" value="MATE_fam"/>
</dbReference>
<feature type="transmembrane region" description="Helical" evidence="2">
    <location>
        <begin position="425"/>
        <end position="447"/>
    </location>
</feature>
<evidence type="ECO:0000256" key="1">
    <source>
        <dbReference type="ARBA" id="ARBA00010199"/>
    </source>
</evidence>
<feature type="transmembrane region" description="Helical" evidence="2">
    <location>
        <begin position="239"/>
        <end position="260"/>
    </location>
</feature>
<sequence length="535" mass="54666">MASGASAPQPDLQRPLNGSLADAPAGPTTPDLQEPLLPPAAAGGGDAGGEAPAVAESKRILFLGGPLVIEEVVSYASTLVAMGMVGRLGASALGAYTLAHSITNITGIALLNGVTGAVDTFGSQAHGSRSYAAIGLVLQRALAFSLATCAPLMLLYACAHPLLLALGQQAALAAAAARYIHLFAPVVPLHAINLCLYRTLASQGATMYVLAAGAVFFAATGPINWLLIFKLGMGLDGSALAFVACELIYIACLLALCALHNARRPPQERWWRGWSRDALRGWGPFLRLTLAATAMIVAGLLPSPDVALAATGVIYNINTTVFMVPYGLAYAVCARVGALLGQQNPRGAKLAAEVGTAMGVGVVSLASLALLLLRHRAAALFTTDPAVIQACAALMLPLAALLLTNGTTALQSGILHGCGRQKHGAVVNGAANYALGLPLMLLFAFKLHGGAEGLWWGIAAASLLQAAVLVALVSGFDWRAEAERAARLVKHLSKADGLGSLAEEGGEEAQLSGARSLEAAVSGDALMPLPAVRGV</sequence>
<dbReference type="GO" id="GO:0015297">
    <property type="term" value="F:antiporter activity"/>
    <property type="evidence" value="ECO:0007669"/>
    <property type="project" value="InterPro"/>
</dbReference>
<feature type="transmembrane region" description="Helical" evidence="2">
    <location>
        <begin position="453"/>
        <end position="478"/>
    </location>
</feature>
<feature type="transmembrane region" description="Helical" evidence="2">
    <location>
        <begin position="386"/>
        <end position="404"/>
    </location>
</feature>
<feature type="transmembrane region" description="Helical" evidence="2">
    <location>
        <begin position="208"/>
        <end position="227"/>
    </location>
</feature>
<dbReference type="InParanoid" id="E1ZD34"/>
<protein>
    <recommendedName>
        <fullName evidence="2">Protein DETOXIFICATION</fullName>
    </recommendedName>
    <alternativeName>
        <fullName evidence="2">Multidrug and toxic compound extrusion protein</fullName>
    </alternativeName>
</protein>
<dbReference type="EMBL" id="GL433842">
    <property type="protein sequence ID" value="EFN56150.1"/>
    <property type="molecule type" value="Genomic_DNA"/>
</dbReference>
<organism evidence="5">
    <name type="scientific">Chlorella variabilis</name>
    <name type="common">Green alga</name>
    <dbReference type="NCBI Taxonomy" id="554065"/>
    <lineage>
        <taxon>Eukaryota</taxon>
        <taxon>Viridiplantae</taxon>
        <taxon>Chlorophyta</taxon>
        <taxon>core chlorophytes</taxon>
        <taxon>Trebouxiophyceae</taxon>
        <taxon>Chlorellales</taxon>
        <taxon>Chlorellaceae</taxon>
        <taxon>Chlorella clade</taxon>
        <taxon>Chlorella</taxon>
    </lineage>
</organism>
<dbReference type="OrthoDB" id="2126698at2759"/>
<feature type="region of interest" description="Disordered" evidence="3">
    <location>
        <begin position="1"/>
        <end position="50"/>
    </location>
</feature>
<evidence type="ECO:0000313" key="4">
    <source>
        <dbReference type="EMBL" id="EFN56150.1"/>
    </source>
</evidence>
<keyword evidence="2" id="KW-0812">Transmembrane</keyword>
<dbReference type="GeneID" id="17355750"/>
<reference evidence="4 5" key="1">
    <citation type="journal article" date="2010" name="Plant Cell">
        <title>The Chlorella variabilis NC64A genome reveals adaptation to photosymbiosis, coevolution with viruses, and cryptic sex.</title>
        <authorList>
            <person name="Blanc G."/>
            <person name="Duncan G."/>
            <person name="Agarkova I."/>
            <person name="Borodovsky M."/>
            <person name="Gurnon J."/>
            <person name="Kuo A."/>
            <person name="Lindquist E."/>
            <person name="Lucas S."/>
            <person name="Pangilinan J."/>
            <person name="Polle J."/>
            <person name="Salamov A."/>
            <person name="Terry A."/>
            <person name="Yamada T."/>
            <person name="Dunigan D.D."/>
            <person name="Grigoriev I.V."/>
            <person name="Claverie J.M."/>
            <person name="Van Etten J.L."/>
        </authorList>
    </citation>
    <scope>NUCLEOTIDE SEQUENCE [LARGE SCALE GENOMIC DNA]</scope>
    <source>
        <strain evidence="4 5">NC64A</strain>
    </source>
</reference>
<dbReference type="NCBIfam" id="TIGR00797">
    <property type="entry name" value="matE"/>
    <property type="match status" value="1"/>
</dbReference>
<feature type="transmembrane region" description="Helical" evidence="2">
    <location>
        <begin position="350"/>
        <end position="374"/>
    </location>
</feature>
<dbReference type="GO" id="GO:0042910">
    <property type="term" value="F:xenobiotic transmembrane transporter activity"/>
    <property type="evidence" value="ECO:0007669"/>
    <property type="project" value="InterPro"/>
</dbReference>
<feature type="compositionally biased region" description="Low complexity" evidence="3">
    <location>
        <begin position="30"/>
        <end position="41"/>
    </location>
</feature>
<evidence type="ECO:0000256" key="2">
    <source>
        <dbReference type="RuleBase" id="RU004914"/>
    </source>
</evidence>
<evidence type="ECO:0000256" key="3">
    <source>
        <dbReference type="SAM" id="MobiDB-lite"/>
    </source>
</evidence>
<accession>E1ZD34</accession>
<feature type="transmembrane region" description="Helical" evidence="2">
    <location>
        <begin position="313"/>
        <end position="338"/>
    </location>
</feature>
<dbReference type="Pfam" id="PF01554">
    <property type="entry name" value="MatE"/>
    <property type="match status" value="2"/>
</dbReference>
<gene>
    <name evidence="4" type="ORF">CHLNCDRAFT_144825</name>
</gene>
<proteinExistence type="inferred from homology"/>
<dbReference type="PANTHER" id="PTHR11206">
    <property type="entry name" value="MULTIDRUG RESISTANCE PROTEIN"/>
    <property type="match status" value="1"/>
</dbReference>
<dbReference type="eggNOG" id="KOG1347">
    <property type="taxonomic scope" value="Eukaryota"/>
</dbReference>
<keyword evidence="2" id="KW-1133">Transmembrane helix</keyword>
<dbReference type="AlphaFoldDB" id="E1ZD34"/>
<keyword evidence="2" id="KW-0472">Membrane</keyword>
<dbReference type="OMA" id="SKPIMIL"/>
<feature type="transmembrane region" description="Helical" evidence="2">
    <location>
        <begin position="281"/>
        <end position="301"/>
    </location>
</feature>
<name>E1ZD34_CHLVA</name>
<keyword evidence="5" id="KW-1185">Reference proteome</keyword>
<dbReference type="KEGG" id="cvr:CHLNCDRAFT_144825"/>
<feature type="transmembrane region" description="Helical" evidence="2">
    <location>
        <begin position="141"/>
        <end position="164"/>
    </location>
</feature>
<dbReference type="RefSeq" id="XP_005848252.1">
    <property type="nucleotide sequence ID" value="XM_005848190.1"/>
</dbReference>
<feature type="transmembrane region" description="Helical" evidence="2">
    <location>
        <begin position="176"/>
        <end position="196"/>
    </location>
</feature>